<evidence type="ECO:0000256" key="10">
    <source>
        <dbReference type="ARBA" id="ARBA00066687"/>
    </source>
</evidence>
<feature type="binding site" evidence="16">
    <location>
        <begin position="7"/>
        <end position="12"/>
    </location>
    <ligand>
        <name>NAD(+)</name>
        <dbReference type="ChEBI" id="CHEBI:57540"/>
    </ligand>
</feature>
<feature type="binding site" evidence="15">
    <location>
        <begin position="254"/>
        <end position="255"/>
    </location>
    <ligand>
        <name>substrate</name>
    </ligand>
</feature>
<comment type="subcellular location">
    <subcellularLocation>
        <location evidence="13">Cytoplasm</location>
    </subcellularLocation>
</comment>
<evidence type="ECO:0000256" key="16">
    <source>
        <dbReference type="PIRSR" id="PIRSR000114-3"/>
    </source>
</evidence>
<evidence type="ECO:0000256" key="14">
    <source>
        <dbReference type="PIRSR" id="PIRSR000114-1"/>
    </source>
</evidence>
<comment type="catalytic activity">
    <reaction evidence="13">
        <text>sn-glycerol 3-phosphate + NAD(+) = dihydroxyacetone phosphate + NADH + H(+)</text>
        <dbReference type="Rhea" id="RHEA:11092"/>
        <dbReference type="ChEBI" id="CHEBI:15378"/>
        <dbReference type="ChEBI" id="CHEBI:57540"/>
        <dbReference type="ChEBI" id="CHEBI:57597"/>
        <dbReference type="ChEBI" id="CHEBI:57642"/>
        <dbReference type="ChEBI" id="CHEBI:57945"/>
        <dbReference type="EC" id="1.1.1.94"/>
    </reaction>
</comment>
<dbReference type="InterPro" id="IPR011128">
    <property type="entry name" value="G3P_DH_NAD-dep_N"/>
</dbReference>
<keyword evidence="6 13" id="KW-0443">Lipid metabolism</keyword>
<comment type="similarity">
    <text evidence="1 13 17">Belongs to the NAD-dependent glycerol-3-phosphate dehydrogenase family.</text>
</comment>
<dbReference type="Gene3D" id="1.10.1040.10">
    <property type="entry name" value="N-(1-d-carboxylethyl)-l-norvaline Dehydrogenase, domain 2"/>
    <property type="match status" value="1"/>
</dbReference>
<evidence type="ECO:0000256" key="12">
    <source>
        <dbReference type="ARBA" id="ARBA00080511"/>
    </source>
</evidence>
<sequence length="331" mass="36332">MNVSVIGAGNWGTVFALYLHRIGHRVCLYEFFRERAERIKKERENKEFLPGHFIPEPIKITSDIEEAVSFGDFLVIAQPSHTISAITSHMKPYVGDDHLIVSLSKGIEPETLRRVSEIIEDNIPSQKDRVVALSGPSIAREVVKGVPTTLVASSKHINLARRVQYNFSSKLIRIYTSKDIVGVELGGSLKNVYAIAAGILDGLGLGMNAKAALLTRAIAEMKRLGRAMGGRPATFSGLSGTGDLIVTAFSEQSRNHHVGKELGKGRKLDDILSEMVEVAEGVNTTRSAVKLGEKYGVELPIAREVYHVLFNGKSPQSSIEDLMTRKLKEED</sequence>
<keyword evidence="2 13" id="KW-0444">Lipid biosynthesis</keyword>
<evidence type="ECO:0000256" key="4">
    <source>
        <dbReference type="ARBA" id="ARBA00023002"/>
    </source>
</evidence>
<keyword evidence="8 13" id="KW-1208">Phospholipid metabolism</keyword>
<dbReference type="NCBIfam" id="NF000940">
    <property type="entry name" value="PRK00094.1-2"/>
    <property type="match status" value="1"/>
</dbReference>
<dbReference type="InterPro" id="IPR036291">
    <property type="entry name" value="NAD(P)-bd_dom_sf"/>
</dbReference>
<evidence type="ECO:0000256" key="3">
    <source>
        <dbReference type="ARBA" id="ARBA00022857"/>
    </source>
</evidence>
<dbReference type="NCBIfam" id="NF000942">
    <property type="entry name" value="PRK00094.1-4"/>
    <property type="match status" value="1"/>
</dbReference>
<feature type="binding site" evidence="13">
    <location>
        <position position="139"/>
    </location>
    <ligand>
        <name>NADPH</name>
        <dbReference type="ChEBI" id="CHEBI:57783"/>
    </ligand>
</feature>
<comment type="caution">
    <text evidence="20">The sequence shown here is derived from an EMBL/GenBank/DDBJ whole genome shotgun (WGS) entry which is preliminary data.</text>
</comment>
<feature type="binding site" evidence="13">
    <location>
        <position position="254"/>
    </location>
    <ligand>
        <name>NADPH</name>
        <dbReference type="ChEBI" id="CHEBI:57783"/>
    </ligand>
</feature>
<proteinExistence type="inferred from homology"/>
<comment type="caution">
    <text evidence="13">Lacks conserved residue(s) required for the propagation of feature annotation.</text>
</comment>
<evidence type="ECO:0000256" key="5">
    <source>
        <dbReference type="ARBA" id="ARBA00023027"/>
    </source>
</evidence>
<dbReference type="PANTHER" id="PTHR11728">
    <property type="entry name" value="GLYCEROL-3-PHOSPHATE DEHYDROGENASE"/>
    <property type="match status" value="1"/>
</dbReference>
<evidence type="ECO:0000256" key="15">
    <source>
        <dbReference type="PIRSR" id="PIRSR000114-2"/>
    </source>
</evidence>
<dbReference type="SUPFAM" id="SSF51735">
    <property type="entry name" value="NAD(P)-binding Rossmann-fold domains"/>
    <property type="match status" value="1"/>
</dbReference>
<evidence type="ECO:0000256" key="17">
    <source>
        <dbReference type="RuleBase" id="RU000437"/>
    </source>
</evidence>
<feature type="binding site" evidence="13">
    <location>
        <position position="190"/>
    </location>
    <ligand>
        <name>sn-glycerol 3-phosphate</name>
        <dbReference type="ChEBI" id="CHEBI:57597"/>
    </ligand>
</feature>
<feature type="binding site" evidence="13">
    <location>
        <position position="255"/>
    </location>
    <ligand>
        <name>sn-glycerol 3-phosphate</name>
        <dbReference type="ChEBI" id="CHEBI:57597"/>
    </ligand>
</feature>
<dbReference type="EMBL" id="DQWE01000033">
    <property type="protein sequence ID" value="HDI82307.1"/>
    <property type="molecule type" value="Genomic_DNA"/>
</dbReference>
<evidence type="ECO:0000256" key="2">
    <source>
        <dbReference type="ARBA" id="ARBA00022516"/>
    </source>
</evidence>
<organism evidence="20">
    <name type="scientific">candidate division WOR-3 bacterium</name>
    <dbReference type="NCBI Taxonomy" id="2052148"/>
    <lineage>
        <taxon>Bacteria</taxon>
        <taxon>Bacteria division WOR-3</taxon>
    </lineage>
</organism>
<dbReference type="GO" id="GO:0005829">
    <property type="term" value="C:cytosol"/>
    <property type="evidence" value="ECO:0007669"/>
    <property type="project" value="TreeGrafter"/>
</dbReference>
<feature type="binding site" evidence="13">
    <location>
        <position position="11"/>
    </location>
    <ligand>
        <name>NADPH</name>
        <dbReference type="ChEBI" id="CHEBI:57783"/>
    </ligand>
</feature>
<feature type="domain" description="Glycerol-3-phosphate dehydrogenase NAD-dependent N-terminal" evidence="18">
    <location>
        <begin position="3"/>
        <end position="159"/>
    </location>
</feature>
<gene>
    <name evidence="13" type="primary">gpsA</name>
    <name evidence="20" type="ORF">ENF18_00765</name>
</gene>
<comment type="catalytic activity">
    <reaction evidence="9">
        <text>sn-glycerol 3-phosphate + NADP(+) = dihydroxyacetone phosphate + NADPH + H(+)</text>
        <dbReference type="Rhea" id="RHEA:11096"/>
        <dbReference type="ChEBI" id="CHEBI:15378"/>
        <dbReference type="ChEBI" id="CHEBI:57597"/>
        <dbReference type="ChEBI" id="CHEBI:57642"/>
        <dbReference type="ChEBI" id="CHEBI:57783"/>
        <dbReference type="ChEBI" id="CHEBI:58349"/>
        <dbReference type="EC" id="1.1.1.94"/>
    </reaction>
    <physiologicalReaction direction="right-to-left" evidence="9">
        <dbReference type="Rhea" id="RHEA:11098"/>
    </physiologicalReaction>
</comment>
<dbReference type="PROSITE" id="PS00957">
    <property type="entry name" value="NAD_G3PDH"/>
    <property type="match status" value="1"/>
</dbReference>
<feature type="binding site" evidence="13">
    <location>
        <position position="135"/>
    </location>
    <ligand>
        <name>sn-glycerol 3-phosphate</name>
        <dbReference type="ChEBI" id="CHEBI:57597"/>
    </ligand>
</feature>
<keyword evidence="13" id="KW-0547">Nucleotide-binding</keyword>
<feature type="binding site" evidence="16">
    <location>
        <position position="139"/>
    </location>
    <ligand>
        <name>NAD(+)</name>
        <dbReference type="ChEBI" id="CHEBI:57540"/>
    </ligand>
</feature>
<dbReference type="InterPro" id="IPR006168">
    <property type="entry name" value="G3P_DH_NAD-dep"/>
</dbReference>
<dbReference type="SUPFAM" id="SSF48179">
    <property type="entry name" value="6-phosphogluconate dehydrogenase C-terminal domain-like"/>
    <property type="match status" value="1"/>
</dbReference>
<dbReference type="Gene3D" id="3.40.50.720">
    <property type="entry name" value="NAD(P)-binding Rossmann-like Domain"/>
    <property type="match status" value="1"/>
</dbReference>
<dbReference type="EC" id="1.1.1.94" evidence="10 13"/>
<evidence type="ECO:0000256" key="9">
    <source>
        <dbReference type="ARBA" id="ARBA00052716"/>
    </source>
</evidence>
<evidence type="ECO:0000256" key="6">
    <source>
        <dbReference type="ARBA" id="ARBA00023098"/>
    </source>
</evidence>
<feature type="binding site" evidence="13">
    <location>
        <position position="243"/>
    </location>
    <ligand>
        <name>sn-glycerol 3-phosphate</name>
        <dbReference type="ChEBI" id="CHEBI:57597"/>
    </ligand>
</feature>
<feature type="binding site" evidence="16">
    <location>
        <position position="254"/>
    </location>
    <ligand>
        <name>NAD(+)</name>
        <dbReference type="ChEBI" id="CHEBI:57540"/>
    </ligand>
</feature>
<keyword evidence="3 13" id="KW-0521">NADP</keyword>
<dbReference type="Pfam" id="PF01210">
    <property type="entry name" value="NAD_Gly3P_dh_N"/>
    <property type="match status" value="1"/>
</dbReference>
<dbReference type="PRINTS" id="PR00077">
    <property type="entry name" value="GPDHDRGNASE"/>
</dbReference>
<dbReference type="Pfam" id="PF07479">
    <property type="entry name" value="NAD_Gly3P_dh_C"/>
    <property type="match status" value="1"/>
</dbReference>
<evidence type="ECO:0000256" key="11">
    <source>
        <dbReference type="ARBA" id="ARBA00069372"/>
    </source>
</evidence>
<feature type="binding site" evidence="13">
    <location>
        <position position="105"/>
    </location>
    <ligand>
        <name>NADPH</name>
        <dbReference type="ChEBI" id="CHEBI:57783"/>
    </ligand>
</feature>
<evidence type="ECO:0000259" key="19">
    <source>
        <dbReference type="Pfam" id="PF07479"/>
    </source>
</evidence>
<feature type="binding site" evidence="13">
    <location>
        <position position="280"/>
    </location>
    <ligand>
        <name>NADPH</name>
        <dbReference type="ChEBI" id="CHEBI:57783"/>
    </ligand>
</feature>
<keyword evidence="13" id="KW-0963">Cytoplasm</keyword>
<reference evidence="20" key="1">
    <citation type="journal article" date="2020" name="mSystems">
        <title>Genome- and Community-Level Interaction Insights into Carbon Utilization and Element Cycling Functions of Hydrothermarchaeota in Hydrothermal Sediment.</title>
        <authorList>
            <person name="Zhou Z."/>
            <person name="Liu Y."/>
            <person name="Xu W."/>
            <person name="Pan J."/>
            <person name="Luo Z.H."/>
            <person name="Li M."/>
        </authorList>
    </citation>
    <scope>NUCLEOTIDE SEQUENCE [LARGE SCALE GENOMIC DNA]</scope>
    <source>
        <strain evidence="20">HyVt-102</strain>
    </source>
</reference>
<dbReference type="Proteomes" id="UP000885847">
    <property type="component" value="Unassembled WGS sequence"/>
</dbReference>
<keyword evidence="5 13" id="KW-0520">NAD</keyword>
<dbReference type="GO" id="GO:0006650">
    <property type="term" value="P:glycerophospholipid metabolic process"/>
    <property type="evidence" value="ECO:0007669"/>
    <property type="project" value="UniProtKB-UniRule"/>
</dbReference>
<feature type="binding site" evidence="13">
    <location>
        <position position="105"/>
    </location>
    <ligand>
        <name>sn-glycerol 3-phosphate</name>
        <dbReference type="ChEBI" id="CHEBI:57597"/>
    </ligand>
</feature>
<protein>
    <recommendedName>
        <fullName evidence="11 13">Glycerol-3-phosphate dehydrogenase [NAD(P)+]</fullName>
        <ecNumber evidence="10 13">1.1.1.94</ecNumber>
    </recommendedName>
    <alternativeName>
        <fullName evidence="13">NAD(P)(+)-dependent glycerol-3-phosphate dehydrogenase</fullName>
    </alternativeName>
    <alternativeName>
        <fullName evidence="12 13">NAD(P)H-dependent dihydroxyacetone-phosphate reductase</fullName>
    </alternativeName>
</protein>
<evidence type="ECO:0000313" key="20">
    <source>
        <dbReference type="EMBL" id="HDI82307.1"/>
    </source>
</evidence>
<evidence type="ECO:0000256" key="7">
    <source>
        <dbReference type="ARBA" id="ARBA00023209"/>
    </source>
</evidence>
<keyword evidence="4 13" id="KW-0560">Oxidoreductase</keyword>
<dbReference type="GO" id="GO:0046167">
    <property type="term" value="P:glycerol-3-phosphate biosynthetic process"/>
    <property type="evidence" value="ECO:0007669"/>
    <property type="project" value="UniProtKB-UniRule"/>
</dbReference>
<feature type="binding site" evidence="16">
    <location>
        <position position="31"/>
    </location>
    <ligand>
        <name>NAD(+)</name>
        <dbReference type="ChEBI" id="CHEBI:57540"/>
    </ligand>
</feature>
<dbReference type="FunFam" id="3.40.50.720:FF:000019">
    <property type="entry name" value="Glycerol-3-phosphate dehydrogenase [NAD(P)+]"/>
    <property type="match status" value="1"/>
</dbReference>
<dbReference type="UniPathway" id="UPA00940"/>
<name>A0A7C0V9F9_UNCW3</name>
<evidence type="ECO:0000256" key="8">
    <source>
        <dbReference type="ARBA" id="ARBA00023264"/>
    </source>
</evidence>
<dbReference type="GO" id="GO:0005975">
    <property type="term" value="P:carbohydrate metabolic process"/>
    <property type="evidence" value="ECO:0007669"/>
    <property type="project" value="InterPro"/>
</dbReference>
<dbReference type="GO" id="GO:0046168">
    <property type="term" value="P:glycerol-3-phosphate catabolic process"/>
    <property type="evidence" value="ECO:0007669"/>
    <property type="project" value="InterPro"/>
</dbReference>
<dbReference type="PANTHER" id="PTHR11728:SF1">
    <property type="entry name" value="GLYCEROL-3-PHOSPHATE DEHYDROGENASE [NAD(+)] 2, CHLOROPLASTIC"/>
    <property type="match status" value="1"/>
</dbReference>
<dbReference type="InterPro" id="IPR008927">
    <property type="entry name" value="6-PGluconate_DH-like_C_sf"/>
</dbReference>
<evidence type="ECO:0000259" key="18">
    <source>
        <dbReference type="Pfam" id="PF01210"/>
    </source>
</evidence>
<feature type="binding site" evidence="13">
    <location>
        <position position="253"/>
    </location>
    <ligand>
        <name>sn-glycerol 3-phosphate</name>
        <dbReference type="ChEBI" id="CHEBI:57597"/>
    </ligand>
</feature>
<comment type="function">
    <text evidence="13">Catalyzes the reduction of the glycolytic intermediate dihydroxyacetone phosphate (DHAP) to sn-glycerol 3-phosphate (G3P), the key precursor for phospholipid synthesis.</text>
</comment>
<feature type="domain" description="Glycerol-3-phosphate dehydrogenase NAD-dependent C-terminal" evidence="19">
    <location>
        <begin position="179"/>
        <end position="319"/>
    </location>
</feature>
<feature type="binding site" evidence="13">
    <location>
        <position position="278"/>
    </location>
    <ligand>
        <name>NADPH</name>
        <dbReference type="ChEBI" id="CHEBI:57783"/>
    </ligand>
</feature>
<dbReference type="AlphaFoldDB" id="A0A7C0V9F9"/>
<evidence type="ECO:0000256" key="13">
    <source>
        <dbReference type="HAMAP-Rule" id="MF_00394"/>
    </source>
</evidence>
<keyword evidence="7 13" id="KW-0594">Phospholipid biosynthesis</keyword>
<dbReference type="InterPro" id="IPR013328">
    <property type="entry name" value="6PGD_dom2"/>
</dbReference>
<feature type="binding site" evidence="15">
    <location>
        <position position="105"/>
    </location>
    <ligand>
        <name>substrate</name>
    </ligand>
</feature>
<comment type="pathway">
    <text evidence="13">Membrane lipid metabolism; glycerophospholipid metabolism.</text>
</comment>
<evidence type="ECO:0000256" key="1">
    <source>
        <dbReference type="ARBA" id="ARBA00011009"/>
    </source>
</evidence>
<dbReference type="FunFam" id="1.10.1040.10:FF:000001">
    <property type="entry name" value="Glycerol-3-phosphate dehydrogenase [NAD(P)+]"/>
    <property type="match status" value="1"/>
</dbReference>
<dbReference type="PIRSF" id="PIRSF000114">
    <property type="entry name" value="Glycerol-3-P_dh"/>
    <property type="match status" value="1"/>
</dbReference>
<accession>A0A7C0V9F9</accession>
<dbReference type="GO" id="GO:0047952">
    <property type="term" value="F:glycerol-3-phosphate dehydrogenase [NAD(P)+] activity"/>
    <property type="evidence" value="ECO:0007669"/>
    <property type="project" value="UniProtKB-UniRule"/>
</dbReference>
<dbReference type="GO" id="GO:0051287">
    <property type="term" value="F:NAD binding"/>
    <property type="evidence" value="ECO:0007669"/>
    <property type="project" value="InterPro"/>
</dbReference>
<dbReference type="InterPro" id="IPR006109">
    <property type="entry name" value="G3P_DH_NAD-dep_C"/>
</dbReference>
<feature type="binding site" evidence="13">
    <location>
        <position position="137"/>
    </location>
    <ligand>
        <name>sn-glycerol 3-phosphate</name>
        <dbReference type="ChEBI" id="CHEBI:57597"/>
    </ligand>
</feature>
<dbReference type="GO" id="GO:0008654">
    <property type="term" value="P:phospholipid biosynthetic process"/>
    <property type="evidence" value="ECO:0007669"/>
    <property type="project" value="UniProtKB-KW"/>
</dbReference>
<dbReference type="HAMAP" id="MF_00394">
    <property type="entry name" value="NAD_Glyc3P_dehydrog"/>
    <property type="match status" value="1"/>
</dbReference>
<feature type="active site" description="Proton acceptor" evidence="13 14">
    <location>
        <position position="190"/>
    </location>
</feature>
<feature type="binding site" evidence="13">
    <location>
        <position position="254"/>
    </location>
    <ligand>
        <name>sn-glycerol 3-phosphate</name>
        <dbReference type="ChEBI" id="CHEBI:57597"/>
    </ligand>
</feature>